<dbReference type="GO" id="GO:0003677">
    <property type="term" value="F:DNA binding"/>
    <property type="evidence" value="ECO:0007669"/>
    <property type="project" value="UniProtKB-KW"/>
</dbReference>
<dbReference type="SUPFAM" id="SSF46785">
    <property type="entry name" value="Winged helix' DNA-binding domain"/>
    <property type="match status" value="1"/>
</dbReference>
<dbReference type="AlphaFoldDB" id="A0A8J6B0C6"/>
<sequence length="166" mass="18545">MSDLPPSSGRASAKQPRTRKREGLEDSTRKILELLMQNGEMTFKDIHDTLDLDYRRAYDILNVLLTTPLVQKQGKKRDNKLPYMFGDGKPVPVSVDVFSLLSDLEEQQRAIMILTMRIRKLQELKESGALVNKEAATAAIIAAESGQAEEIDEAWGLALKSDDAQS</sequence>
<dbReference type="GO" id="GO:0005634">
    <property type="term" value="C:nucleus"/>
    <property type="evidence" value="ECO:0007669"/>
    <property type="project" value="UniProtKB-SubCell"/>
</dbReference>
<feature type="region of interest" description="Disordered" evidence="2">
    <location>
        <begin position="1"/>
        <end position="24"/>
    </location>
</feature>
<dbReference type="InterPro" id="IPR036388">
    <property type="entry name" value="WH-like_DNA-bd_sf"/>
</dbReference>
<keyword evidence="5" id="KW-1185">Reference proteome</keyword>
<reference evidence="4" key="1">
    <citation type="submission" date="2021-05" db="EMBL/GenBank/DDBJ databases">
        <title>A free-living protist that lacks canonical eukaryotic 1 DNA replication and segregation systems.</title>
        <authorList>
            <person name="Salas-Leiva D.E."/>
            <person name="Tromer E.C."/>
            <person name="Curtis B.A."/>
            <person name="Jerlstrom-Hultqvist J."/>
            <person name="Kolisko M."/>
            <person name="Yi Z."/>
            <person name="Salas-Leiva J.S."/>
            <person name="Gallot-Lavallee L."/>
            <person name="Kops G.J.P.L."/>
            <person name="Archibald J.M."/>
            <person name="Simpson A.G.B."/>
            <person name="Roger A.J."/>
        </authorList>
    </citation>
    <scope>NUCLEOTIDE SEQUENCE</scope>
    <source>
        <strain evidence="4">BICM</strain>
    </source>
</reference>
<dbReference type="Gene3D" id="1.10.10.10">
    <property type="entry name" value="Winged helix-like DNA-binding domain superfamily/Winged helix DNA-binding domain"/>
    <property type="match status" value="1"/>
</dbReference>
<dbReference type="GO" id="GO:0006355">
    <property type="term" value="P:regulation of DNA-templated transcription"/>
    <property type="evidence" value="ECO:0007669"/>
    <property type="project" value="InterPro"/>
</dbReference>
<dbReference type="Pfam" id="PF02319">
    <property type="entry name" value="WHD_E2F_TDP"/>
    <property type="match status" value="1"/>
</dbReference>
<comment type="similarity">
    <text evidence="1">Belongs to the E2F/DP family.</text>
</comment>
<dbReference type="Proteomes" id="UP000717585">
    <property type="component" value="Unassembled WGS sequence"/>
</dbReference>
<evidence type="ECO:0000256" key="2">
    <source>
        <dbReference type="SAM" id="MobiDB-lite"/>
    </source>
</evidence>
<comment type="subcellular location">
    <subcellularLocation>
        <location evidence="1">Nucleus</location>
    </subcellularLocation>
</comment>
<dbReference type="EMBL" id="JAHDYR010000066">
    <property type="protein sequence ID" value="KAG9390272.1"/>
    <property type="molecule type" value="Genomic_DNA"/>
</dbReference>
<dbReference type="GO" id="GO:0005667">
    <property type="term" value="C:transcription regulator complex"/>
    <property type="evidence" value="ECO:0007669"/>
    <property type="project" value="InterPro"/>
</dbReference>
<evidence type="ECO:0000313" key="5">
    <source>
        <dbReference type="Proteomes" id="UP000717585"/>
    </source>
</evidence>
<evidence type="ECO:0000259" key="3">
    <source>
        <dbReference type="SMART" id="SM01372"/>
    </source>
</evidence>
<evidence type="ECO:0000313" key="4">
    <source>
        <dbReference type="EMBL" id="KAG9390272.1"/>
    </source>
</evidence>
<keyword evidence="1" id="KW-0539">Nucleus</keyword>
<evidence type="ECO:0000256" key="1">
    <source>
        <dbReference type="RuleBase" id="RU003796"/>
    </source>
</evidence>
<organism evidence="4 5">
    <name type="scientific">Carpediemonas membranifera</name>
    <dbReference type="NCBI Taxonomy" id="201153"/>
    <lineage>
        <taxon>Eukaryota</taxon>
        <taxon>Metamonada</taxon>
        <taxon>Carpediemonas-like organisms</taxon>
        <taxon>Carpediemonas</taxon>
    </lineage>
</organism>
<gene>
    <name evidence="4" type="ORF">J8273_8312</name>
</gene>
<dbReference type="SMART" id="SM01372">
    <property type="entry name" value="E2F_TDP"/>
    <property type="match status" value="1"/>
</dbReference>
<name>A0A8J6B0C6_9EUKA</name>
<comment type="caution">
    <text evidence="4">The sequence shown here is derived from an EMBL/GenBank/DDBJ whole genome shotgun (WGS) entry which is preliminary data.</text>
</comment>
<dbReference type="InterPro" id="IPR003316">
    <property type="entry name" value="E2F_WHTH_DNA-bd_dom"/>
</dbReference>
<accession>A0A8J6B0C6</accession>
<keyword evidence="1" id="KW-0804">Transcription</keyword>
<dbReference type="InterPro" id="IPR036390">
    <property type="entry name" value="WH_DNA-bd_sf"/>
</dbReference>
<keyword evidence="1" id="KW-0805">Transcription regulation</keyword>
<proteinExistence type="inferred from homology"/>
<feature type="domain" description="E2F/DP family winged-helix DNA-binding" evidence="3">
    <location>
        <begin position="19"/>
        <end position="82"/>
    </location>
</feature>
<protein>
    <submittedName>
        <fullName evidence="4">Transcription factor E2F-like</fullName>
    </submittedName>
</protein>
<keyword evidence="1" id="KW-0238">DNA-binding</keyword>
<dbReference type="OrthoDB" id="10265781at2759"/>